<keyword evidence="2" id="KW-0732">Signal</keyword>
<evidence type="ECO:0000313" key="4">
    <source>
        <dbReference type="EMBL" id="ACJ84487.1"/>
    </source>
</evidence>
<feature type="chain" id="PRO_5002852372" description="DUF1664 domain-containing protein" evidence="2">
    <location>
        <begin position="23"/>
        <end position="367"/>
    </location>
</feature>
<dbReference type="Pfam" id="PF07889">
    <property type="entry name" value="DUF1664"/>
    <property type="match status" value="1"/>
</dbReference>
<feature type="compositionally biased region" description="Polar residues" evidence="1">
    <location>
        <begin position="294"/>
        <end position="306"/>
    </location>
</feature>
<evidence type="ECO:0000256" key="1">
    <source>
        <dbReference type="SAM" id="MobiDB-lite"/>
    </source>
</evidence>
<feature type="domain" description="DUF1664" evidence="3">
    <location>
        <begin position="98"/>
        <end position="212"/>
    </location>
</feature>
<name>B7FIA8_MEDTR</name>
<protein>
    <recommendedName>
        <fullName evidence="3">DUF1664 domain-containing protein</fullName>
    </recommendedName>
</protein>
<dbReference type="ExpressionAtlas" id="B7FIA8">
    <property type="expression patterns" value="differential"/>
</dbReference>
<dbReference type="InterPro" id="IPR012458">
    <property type="entry name" value="DUF1664"/>
</dbReference>
<reference evidence="4" key="1">
    <citation type="submission" date="2008-12" db="EMBL/GenBank/DDBJ databases">
        <title>Medicago truncatula full length cdna cloning project.</title>
        <authorList>
            <person name="Moskal W."/>
            <person name="Chan A."/>
            <person name="Cheung F."/>
            <person name="Xiao Y."/>
            <person name="Town C.D."/>
        </authorList>
    </citation>
    <scope>NUCLEOTIDE SEQUENCE</scope>
</reference>
<organism evidence="4">
    <name type="scientific">Medicago truncatula</name>
    <name type="common">Barrel medic</name>
    <name type="synonym">Medicago tribuloides</name>
    <dbReference type="NCBI Taxonomy" id="3880"/>
    <lineage>
        <taxon>Eukaryota</taxon>
        <taxon>Viridiplantae</taxon>
        <taxon>Streptophyta</taxon>
        <taxon>Embryophyta</taxon>
        <taxon>Tracheophyta</taxon>
        <taxon>Spermatophyta</taxon>
        <taxon>Magnoliopsida</taxon>
        <taxon>eudicotyledons</taxon>
        <taxon>Gunneridae</taxon>
        <taxon>Pentapetalae</taxon>
        <taxon>rosids</taxon>
        <taxon>fabids</taxon>
        <taxon>Fabales</taxon>
        <taxon>Fabaceae</taxon>
        <taxon>Papilionoideae</taxon>
        <taxon>50 kb inversion clade</taxon>
        <taxon>NPAAA clade</taxon>
        <taxon>Hologalegina</taxon>
        <taxon>IRL clade</taxon>
        <taxon>Trifolieae</taxon>
        <taxon>Medicago</taxon>
    </lineage>
</organism>
<proteinExistence type="evidence at transcript level"/>
<accession>B7FIA8</accession>
<evidence type="ECO:0000256" key="2">
    <source>
        <dbReference type="SAM" id="SignalP"/>
    </source>
</evidence>
<evidence type="ECO:0000259" key="3">
    <source>
        <dbReference type="Pfam" id="PF07889"/>
    </source>
</evidence>
<dbReference type="AlphaFoldDB" id="B7FIA8"/>
<dbReference type="PANTHER" id="PTHR47289:SF2">
    <property type="entry name" value="TRANSCRIPTION FACTOR, PUTATIVE (DUF1664)-RELATED"/>
    <property type="match status" value="1"/>
</dbReference>
<feature type="signal peptide" evidence="2">
    <location>
        <begin position="1"/>
        <end position="22"/>
    </location>
</feature>
<dbReference type="PANTHER" id="PTHR47289">
    <property type="entry name" value="TRANSCRIPTION FACTOR, PUTATIVE (DUF1664)-RELATED"/>
    <property type="match status" value="1"/>
</dbReference>
<dbReference type="EMBL" id="BT051825">
    <property type="protein sequence ID" value="ACJ84487.1"/>
    <property type="molecule type" value="mRNA"/>
</dbReference>
<sequence length="367" mass="39396">MALSIGKLTILLGAGLFGGAMASKEGGLADFSGLVSGAFKVFLRQLQSNDSTPTVKKPHNDVLLDQVSNLRKQIEDLVRDNKDIIIVNPSGTEGRKYAAVVIIGVGCGCLWWKGWIPHMMFATRRSLNDACTGIGKQLGKVYESIEEAQGKIGGRIIGVGKHIDQIEAIADDTQKNINAIQRDTEEIDGDINKFRIIIRTIEDKITLIEGNQVATNDKVKGMCLFTESLQNSSTPQYIQGSSSMPAIELPSVSPSSRALQSGPSRLYLEQPSITPISRTGSVPPTRSADPPSPSNTVGSDQESSPISDERDFSSSRVDSMKTPPAGNKINESSSGGFLGINFSSVYAPLLRTRSVTSSVLQQTRPSS</sequence>
<feature type="compositionally biased region" description="Polar residues" evidence="1">
    <location>
        <begin position="271"/>
        <end position="284"/>
    </location>
</feature>
<feature type="region of interest" description="Disordered" evidence="1">
    <location>
        <begin position="268"/>
        <end position="337"/>
    </location>
</feature>